<dbReference type="Proteomes" id="UP000507470">
    <property type="component" value="Unassembled WGS sequence"/>
</dbReference>
<dbReference type="EMBL" id="CACVKT020010251">
    <property type="protein sequence ID" value="CAC5425504.1"/>
    <property type="molecule type" value="Genomic_DNA"/>
</dbReference>
<gene>
    <name evidence="1" type="ORF">MCOR_57315</name>
</gene>
<protein>
    <submittedName>
        <fullName evidence="1">Uncharacterized protein</fullName>
    </submittedName>
</protein>
<dbReference type="OrthoDB" id="5988093at2759"/>
<keyword evidence="2" id="KW-1185">Reference proteome</keyword>
<accession>A0A6J8EYC8</accession>
<reference evidence="1 2" key="1">
    <citation type="submission" date="2020-06" db="EMBL/GenBank/DDBJ databases">
        <authorList>
            <person name="Li R."/>
            <person name="Bekaert M."/>
        </authorList>
    </citation>
    <scope>NUCLEOTIDE SEQUENCE [LARGE SCALE GENOMIC DNA]</scope>
    <source>
        <strain evidence="2">wild</strain>
    </source>
</reference>
<evidence type="ECO:0000313" key="2">
    <source>
        <dbReference type="Proteomes" id="UP000507470"/>
    </source>
</evidence>
<evidence type="ECO:0000313" key="1">
    <source>
        <dbReference type="EMBL" id="CAC5425504.1"/>
    </source>
</evidence>
<proteinExistence type="predicted"/>
<dbReference type="AlphaFoldDB" id="A0A6J8EYC8"/>
<sequence>MTDKHRKLEMLSTPTYYFKISHFHTNQADLDDNQKRWLVVGICLHSVISPALRRYVVSILTVLYNELTLKLNIDTQTYPAHSKQYQPTNAYLNYEAVNNNKAMYIYQKAKYDYTIKSVVDLSKLFLQTHMTHFTDFDDTRDSSAVLGLIVNIDKFPSVVKYENIRNPWAHGDFTEWDAVKYSDSFQLMEKLVKDLSLSSTDEHQIIGEMKKWEINGQHFLSGTTLGLELVHDIHQHTQVLAEYTTLVANESDQNSIRINHVLENFDILLNKLTQKEKDMKTGLVEINKVTLLQYMERLSYLEFATWICDLQHMHNNECAEIKQVYFIAIC</sequence>
<name>A0A6J8EYC8_MYTCO</name>
<organism evidence="1 2">
    <name type="scientific">Mytilus coruscus</name>
    <name type="common">Sea mussel</name>
    <dbReference type="NCBI Taxonomy" id="42192"/>
    <lineage>
        <taxon>Eukaryota</taxon>
        <taxon>Metazoa</taxon>
        <taxon>Spiralia</taxon>
        <taxon>Lophotrochozoa</taxon>
        <taxon>Mollusca</taxon>
        <taxon>Bivalvia</taxon>
        <taxon>Autobranchia</taxon>
        <taxon>Pteriomorphia</taxon>
        <taxon>Mytilida</taxon>
        <taxon>Mytiloidea</taxon>
        <taxon>Mytilidae</taxon>
        <taxon>Mytilinae</taxon>
        <taxon>Mytilus</taxon>
    </lineage>
</organism>